<name>A0A075A998_OPIVI</name>
<gene>
    <name evidence="1" type="ORF">T265_12846</name>
</gene>
<evidence type="ECO:0000313" key="2">
    <source>
        <dbReference type="Proteomes" id="UP000054324"/>
    </source>
</evidence>
<protein>
    <submittedName>
        <fullName evidence="1">Uncharacterized protein</fullName>
    </submittedName>
</protein>
<evidence type="ECO:0000313" key="1">
    <source>
        <dbReference type="EMBL" id="KER32305.1"/>
    </source>
</evidence>
<dbReference type="AlphaFoldDB" id="A0A075A998"/>
<dbReference type="GeneID" id="20327014"/>
<sequence>VCWRLLDTKCDRAPASIRDSLGSILRPPLFLMYVSVPSDILASSFLLLADEMKSWSSNPSVPSSGRRLDKAVVVEKALPLVEDKCVHMSFGGDSVNALFMPGENGPETITRVDAK</sequence>
<keyword evidence="2" id="KW-1185">Reference proteome</keyword>
<reference evidence="1 2" key="1">
    <citation type="submission" date="2013-11" db="EMBL/GenBank/DDBJ databases">
        <title>Opisthorchis viverrini - life in the bile duct.</title>
        <authorList>
            <person name="Young N.D."/>
            <person name="Nagarajan N."/>
            <person name="Lin S.J."/>
            <person name="Korhonen P.K."/>
            <person name="Jex A.R."/>
            <person name="Hall R.S."/>
            <person name="Safavi-Hemami H."/>
            <person name="Kaewkong W."/>
            <person name="Bertrand D."/>
            <person name="Gao S."/>
            <person name="Seet Q."/>
            <person name="Wongkham S."/>
            <person name="Teh B.T."/>
            <person name="Wongkham C."/>
            <person name="Intapan P.M."/>
            <person name="Maleewong W."/>
            <person name="Yang X."/>
            <person name="Hu M."/>
            <person name="Wang Z."/>
            <person name="Hofmann A."/>
            <person name="Sternberg P.W."/>
            <person name="Tan P."/>
            <person name="Wang J."/>
            <person name="Gasser R.B."/>
        </authorList>
    </citation>
    <scope>NUCLEOTIDE SEQUENCE [LARGE SCALE GENOMIC DNA]</scope>
</reference>
<accession>A0A075A998</accession>
<dbReference type="Proteomes" id="UP000054324">
    <property type="component" value="Unassembled WGS sequence"/>
</dbReference>
<dbReference type="EMBL" id="KL596636">
    <property type="protein sequence ID" value="KER32305.1"/>
    <property type="molecule type" value="Genomic_DNA"/>
</dbReference>
<feature type="non-terminal residue" evidence="1">
    <location>
        <position position="1"/>
    </location>
</feature>
<dbReference type="CTD" id="20327014"/>
<proteinExistence type="predicted"/>
<dbReference type="KEGG" id="ovi:T265_12846"/>
<dbReference type="RefSeq" id="XP_009164071.1">
    <property type="nucleotide sequence ID" value="XM_009165807.1"/>
</dbReference>
<organism evidence="1 2">
    <name type="scientific">Opisthorchis viverrini</name>
    <name type="common">Southeast Asian liver fluke</name>
    <dbReference type="NCBI Taxonomy" id="6198"/>
    <lineage>
        <taxon>Eukaryota</taxon>
        <taxon>Metazoa</taxon>
        <taxon>Spiralia</taxon>
        <taxon>Lophotrochozoa</taxon>
        <taxon>Platyhelminthes</taxon>
        <taxon>Trematoda</taxon>
        <taxon>Digenea</taxon>
        <taxon>Opisthorchiida</taxon>
        <taxon>Opisthorchiata</taxon>
        <taxon>Opisthorchiidae</taxon>
        <taxon>Opisthorchis</taxon>
    </lineage>
</organism>